<dbReference type="InterPro" id="IPR013325">
    <property type="entry name" value="RNA_pol_sigma_r2"/>
</dbReference>
<evidence type="ECO:0000256" key="1">
    <source>
        <dbReference type="ARBA" id="ARBA00010641"/>
    </source>
</evidence>
<sequence length="216" mass="24273">MTITLGFYDSAIDFGLMSEEVTPLDAEAKRIQFEEQAMPLTPYLYAAALKNTRGNYYDAEDLVQETFIKAFKAWHQFEQGTELKSWLSTILKNTFINKYNKKMKDKAVGGLDDLEDWQLGSAESMSAVKELSAEVESLKALSSKEVNAAMRALSPEFRSVVFMAIVEQLSYAEIAEQLDVPIGTVMSRLHRGKAKLRKLLAEFAKSEGYNVEGEES</sequence>
<keyword evidence="5" id="KW-0804">Transcription</keyword>
<feature type="domain" description="RNA polymerase sigma factor 70 region 4 type 2" evidence="7">
    <location>
        <begin position="145"/>
        <end position="196"/>
    </location>
</feature>
<dbReference type="InterPro" id="IPR039425">
    <property type="entry name" value="RNA_pol_sigma-70-like"/>
</dbReference>
<dbReference type="SUPFAM" id="SSF88659">
    <property type="entry name" value="Sigma3 and sigma4 domains of RNA polymerase sigma factors"/>
    <property type="match status" value="1"/>
</dbReference>
<organism evidence="8">
    <name type="scientific">freshwater metagenome</name>
    <dbReference type="NCBI Taxonomy" id="449393"/>
    <lineage>
        <taxon>unclassified sequences</taxon>
        <taxon>metagenomes</taxon>
        <taxon>ecological metagenomes</taxon>
    </lineage>
</organism>
<evidence type="ECO:0000256" key="3">
    <source>
        <dbReference type="ARBA" id="ARBA00023082"/>
    </source>
</evidence>
<dbReference type="GO" id="GO:0016987">
    <property type="term" value="F:sigma factor activity"/>
    <property type="evidence" value="ECO:0007669"/>
    <property type="project" value="UniProtKB-KW"/>
</dbReference>
<dbReference type="CDD" id="cd06171">
    <property type="entry name" value="Sigma70_r4"/>
    <property type="match status" value="1"/>
</dbReference>
<dbReference type="InterPro" id="IPR007627">
    <property type="entry name" value="RNA_pol_sigma70_r2"/>
</dbReference>
<accession>A0A6J7K227</accession>
<evidence type="ECO:0000259" key="7">
    <source>
        <dbReference type="Pfam" id="PF08281"/>
    </source>
</evidence>
<dbReference type="Gene3D" id="1.10.1740.10">
    <property type="match status" value="1"/>
</dbReference>
<dbReference type="PANTHER" id="PTHR43133">
    <property type="entry name" value="RNA POLYMERASE ECF-TYPE SIGMA FACTO"/>
    <property type="match status" value="1"/>
</dbReference>
<dbReference type="GO" id="GO:0006352">
    <property type="term" value="P:DNA-templated transcription initiation"/>
    <property type="evidence" value="ECO:0007669"/>
    <property type="project" value="InterPro"/>
</dbReference>
<evidence type="ECO:0000256" key="2">
    <source>
        <dbReference type="ARBA" id="ARBA00023015"/>
    </source>
</evidence>
<dbReference type="NCBIfam" id="TIGR02937">
    <property type="entry name" value="sigma70-ECF"/>
    <property type="match status" value="1"/>
</dbReference>
<keyword evidence="2" id="KW-0805">Transcription regulation</keyword>
<evidence type="ECO:0000259" key="6">
    <source>
        <dbReference type="Pfam" id="PF04542"/>
    </source>
</evidence>
<proteinExistence type="inferred from homology"/>
<feature type="domain" description="RNA polymerase sigma-70 region 2" evidence="6">
    <location>
        <begin position="45"/>
        <end position="102"/>
    </location>
</feature>
<dbReference type="AlphaFoldDB" id="A0A6J7K227"/>
<protein>
    <submittedName>
        <fullName evidence="8">Unannotated protein</fullName>
    </submittedName>
</protein>
<evidence type="ECO:0000256" key="4">
    <source>
        <dbReference type="ARBA" id="ARBA00023125"/>
    </source>
</evidence>
<dbReference type="InterPro" id="IPR036388">
    <property type="entry name" value="WH-like_DNA-bd_sf"/>
</dbReference>
<dbReference type="Gene3D" id="1.10.10.10">
    <property type="entry name" value="Winged helix-like DNA-binding domain superfamily/Winged helix DNA-binding domain"/>
    <property type="match status" value="1"/>
</dbReference>
<dbReference type="InterPro" id="IPR000838">
    <property type="entry name" value="RNA_pol_sigma70_ECF_CS"/>
</dbReference>
<dbReference type="Pfam" id="PF04542">
    <property type="entry name" value="Sigma70_r2"/>
    <property type="match status" value="1"/>
</dbReference>
<dbReference type="Pfam" id="PF08281">
    <property type="entry name" value="Sigma70_r4_2"/>
    <property type="match status" value="1"/>
</dbReference>
<dbReference type="SUPFAM" id="SSF88946">
    <property type="entry name" value="Sigma2 domain of RNA polymerase sigma factors"/>
    <property type="match status" value="1"/>
</dbReference>
<dbReference type="InterPro" id="IPR013324">
    <property type="entry name" value="RNA_pol_sigma_r3/r4-like"/>
</dbReference>
<keyword evidence="4" id="KW-0238">DNA-binding</keyword>
<dbReference type="EMBL" id="CAFBNO010000005">
    <property type="protein sequence ID" value="CAB4948402.1"/>
    <property type="molecule type" value="Genomic_DNA"/>
</dbReference>
<dbReference type="InterPro" id="IPR014284">
    <property type="entry name" value="RNA_pol_sigma-70_dom"/>
</dbReference>
<reference evidence="8" key="1">
    <citation type="submission" date="2020-05" db="EMBL/GenBank/DDBJ databases">
        <authorList>
            <person name="Chiriac C."/>
            <person name="Salcher M."/>
            <person name="Ghai R."/>
            <person name="Kavagutti S V."/>
        </authorList>
    </citation>
    <scope>NUCLEOTIDE SEQUENCE</scope>
</reference>
<dbReference type="PANTHER" id="PTHR43133:SF59">
    <property type="entry name" value="ECF RNA POLYMERASE SIGMA FACTOR SIGR"/>
    <property type="match status" value="1"/>
</dbReference>
<dbReference type="InterPro" id="IPR013249">
    <property type="entry name" value="RNA_pol_sigma70_r4_t2"/>
</dbReference>
<name>A0A6J7K227_9ZZZZ</name>
<keyword evidence="3" id="KW-0731">Sigma factor</keyword>
<gene>
    <name evidence="8" type="ORF">UFOPK3837_00266</name>
</gene>
<dbReference type="PROSITE" id="PS01063">
    <property type="entry name" value="SIGMA70_ECF"/>
    <property type="match status" value="1"/>
</dbReference>
<comment type="similarity">
    <text evidence="1">Belongs to the sigma-70 factor family. ECF subfamily.</text>
</comment>
<evidence type="ECO:0000256" key="5">
    <source>
        <dbReference type="ARBA" id="ARBA00023163"/>
    </source>
</evidence>
<dbReference type="GO" id="GO:0003677">
    <property type="term" value="F:DNA binding"/>
    <property type="evidence" value="ECO:0007669"/>
    <property type="project" value="UniProtKB-KW"/>
</dbReference>
<evidence type="ECO:0000313" key="8">
    <source>
        <dbReference type="EMBL" id="CAB4948402.1"/>
    </source>
</evidence>